<evidence type="ECO:0000256" key="4">
    <source>
        <dbReference type="ARBA" id="ARBA00022723"/>
    </source>
</evidence>
<dbReference type="InterPro" id="IPR052915">
    <property type="entry name" value="RtcB-like"/>
</dbReference>
<dbReference type="RefSeq" id="WP_323449439.1">
    <property type="nucleotide sequence ID" value="NZ_BSBI01000011.1"/>
</dbReference>
<dbReference type="PANTHER" id="PTHR43749">
    <property type="entry name" value="RNA-SPLICING LIGASE RTCB"/>
    <property type="match status" value="1"/>
</dbReference>
<evidence type="ECO:0000313" key="10">
    <source>
        <dbReference type="EMBL" id="GLF97423.1"/>
    </source>
</evidence>
<comment type="catalytic activity">
    <reaction evidence="9">
        <text>a 3'-end 3'-phospho-ribonucleotide-RNA + a 5'-end dephospho-ribonucleoside-RNA + GTP = a ribonucleotidyl-ribonucleotide-RNA + GMP + diphosphate</text>
        <dbReference type="Rhea" id="RHEA:68076"/>
        <dbReference type="Rhea" id="RHEA-COMP:10463"/>
        <dbReference type="Rhea" id="RHEA-COMP:13936"/>
        <dbReference type="Rhea" id="RHEA-COMP:17355"/>
        <dbReference type="ChEBI" id="CHEBI:33019"/>
        <dbReference type="ChEBI" id="CHEBI:37565"/>
        <dbReference type="ChEBI" id="CHEBI:58115"/>
        <dbReference type="ChEBI" id="CHEBI:83062"/>
        <dbReference type="ChEBI" id="CHEBI:138284"/>
        <dbReference type="ChEBI" id="CHEBI:173118"/>
        <dbReference type="EC" id="6.5.1.8"/>
    </reaction>
</comment>
<evidence type="ECO:0000256" key="5">
    <source>
        <dbReference type="ARBA" id="ARBA00022741"/>
    </source>
</evidence>
<keyword evidence="4" id="KW-0479">Metal-binding</keyword>
<accession>A0ABQ5P483</accession>
<keyword evidence="11" id="KW-1185">Reference proteome</keyword>
<keyword evidence="8" id="KW-0464">Manganese</keyword>
<evidence type="ECO:0000256" key="3">
    <source>
        <dbReference type="ARBA" id="ARBA00022598"/>
    </source>
</evidence>
<evidence type="ECO:0000256" key="6">
    <source>
        <dbReference type="ARBA" id="ARBA00022800"/>
    </source>
</evidence>
<keyword evidence="7" id="KW-0342">GTP-binding</keyword>
<evidence type="ECO:0000256" key="2">
    <source>
        <dbReference type="ARBA" id="ARBA00012726"/>
    </source>
</evidence>
<dbReference type="InterPro" id="IPR036025">
    <property type="entry name" value="RtcB-like_sf"/>
</dbReference>
<name>A0ABQ5P483_9ACTN</name>
<organism evidence="10 11">
    <name type="scientific">Streptomyces yaizuensis</name>
    <dbReference type="NCBI Taxonomy" id="2989713"/>
    <lineage>
        <taxon>Bacteria</taxon>
        <taxon>Bacillati</taxon>
        <taxon>Actinomycetota</taxon>
        <taxon>Actinomycetes</taxon>
        <taxon>Kitasatosporales</taxon>
        <taxon>Streptomycetaceae</taxon>
        <taxon>Streptomyces</taxon>
    </lineage>
</organism>
<evidence type="ECO:0000313" key="11">
    <source>
        <dbReference type="Proteomes" id="UP001291653"/>
    </source>
</evidence>
<keyword evidence="5" id="KW-0547">Nucleotide-binding</keyword>
<dbReference type="EMBL" id="BSBI01000011">
    <property type="protein sequence ID" value="GLF97423.1"/>
    <property type="molecule type" value="Genomic_DNA"/>
</dbReference>
<dbReference type="InterPro" id="IPR001233">
    <property type="entry name" value="RtcB"/>
</dbReference>
<keyword evidence="6" id="KW-0692">RNA repair</keyword>
<dbReference type="EC" id="6.5.1.8" evidence="2"/>
<gene>
    <name evidence="10" type="ORF">SYYSPA8_24020</name>
</gene>
<sequence length="401" mass="44197">MSYVEVPGAQVPIRMWTDPASVEQQAMQQLHNVSTLPWVRGLAVMPDVHFGKGATVGSVIAMEGAVCPAAVGVDIGCGMSAVKTSLTANDLPGDLSRLRIRIEEAIPVGRGMHPEAVDPARIFGFSAVAGSGRWDDFWARFDTVADAVKFRRERAAQQMGTLGGGNHFVELCLDETGAVWLMLHSGSRNIGNALAEHHMGIAQGLPHNQGIIDRDLAVFVAETPQMEAYRNDLYWAQEYAQHNRAIMMGLFQEVIRRDFRRAKVTFDRVISCHHNYVSEERYEGMDLLVTRKGAIRAGSGDYGIIPGSMGTGSYIVRGLGNEKSFNSASHGAGRRMSRMQAKKRFSIRDLEEQTRGVECRKDFGVVDEIPAAYKPIEQVIDQQRDLVRVVAKLKQVICVKG</sequence>
<comment type="cofactor">
    <cofactor evidence="1">
        <name>Mn(2+)</name>
        <dbReference type="ChEBI" id="CHEBI:29035"/>
    </cofactor>
</comment>
<dbReference type="Pfam" id="PF01139">
    <property type="entry name" value="RtcB"/>
    <property type="match status" value="1"/>
</dbReference>
<protein>
    <recommendedName>
        <fullName evidence="2">3'-phosphate/5'-hydroxy nucleic acid ligase</fullName>
        <ecNumber evidence="2">6.5.1.8</ecNumber>
    </recommendedName>
</protein>
<evidence type="ECO:0000256" key="9">
    <source>
        <dbReference type="ARBA" id="ARBA00047746"/>
    </source>
</evidence>
<keyword evidence="3" id="KW-0436">Ligase</keyword>
<dbReference type="PANTHER" id="PTHR43749:SF2">
    <property type="entry name" value="RNA-SPLICING LIGASE RTCB"/>
    <property type="match status" value="1"/>
</dbReference>
<proteinExistence type="predicted"/>
<dbReference type="Gene3D" id="3.90.1860.10">
    <property type="entry name" value="tRNA-splicing ligase RtcB"/>
    <property type="match status" value="1"/>
</dbReference>
<evidence type="ECO:0000256" key="7">
    <source>
        <dbReference type="ARBA" id="ARBA00023134"/>
    </source>
</evidence>
<dbReference type="SUPFAM" id="SSF103365">
    <property type="entry name" value="Hypothetical protein PH1602"/>
    <property type="match status" value="1"/>
</dbReference>
<dbReference type="Proteomes" id="UP001291653">
    <property type="component" value="Unassembled WGS sequence"/>
</dbReference>
<evidence type="ECO:0000256" key="8">
    <source>
        <dbReference type="ARBA" id="ARBA00023211"/>
    </source>
</evidence>
<reference evidence="10 11" key="1">
    <citation type="submission" date="2022-10" db="EMBL/GenBank/DDBJ databases">
        <title>Draft genome sequence of Streptomyces sp. YSPA8.</title>
        <authorList>
            <person name="Moriuchi R."/>
            <person name="Dohra H."/>
            <person name="Yamamura H."/>
            <person name="Kodani S."/>
        </authorList>
    </citation>
    <scope>NUCLEOTIDE SEQUENCE [LARGE SCALE GENOMIC DNA]</scope>
    <source>
        <strain evidence="10 11">YSPA8</strain>
    </source>
</reference>
<comment type="caution">
    <text evidence="10">The sequence shown here is derived from an EMBL/GenBank/DDBJ whole genome shotgun (WGS) entry which is preliminary data.</text>
</comment>
<evidence type="ECO:0000256" key="1">
    <source>
        <dbReference type="ARBA" id="ARBA00001936"/>
    </source>
</evidence>